<reference evidence="1 2" key="1">
    <citation type="journal article" date="2015" name="Proc. Natl. Acad. Sci. U.S.A.">
        <title>The resurrection genome of Boea hygrometrica: A blueprint for survival of dehydration.</title>
        <authorList>
            <person name="Xiao L."/>
            <person name="Yang G."/>
            <person name="Zhang L."/>
            <person name="Yang X."/>
            <person name="Zhao S."/>
            <person name="Ji Z."/>
            <person name="Zhou Q."/>
            <person name="Hu M."/>
            <person name="Wang Y."/>
            <person name="Chen M."/>
            <person name="Xu Y."/>
            <person name="Jin H."/>
            <person name="Xiao X."/>
            <person name="Hu G."/>
            <person name="Bao F."/>
            <person name="Hu Y."/>
            <person name="Wan P."/>
            <person name="Li L."/>
            <person name="Deng X."/>
            <person name="Kuang T."/>
            <person name="Xiang C."/>
            <person name="Zhu J.K."/>
            <person name="Oliver M.J."/>
            <person name="He Y."/>
        </authorList>
    </citation>
    <scope>NUCLEOTIDE SEQUENCE [LARGE SCALE GENOMIC DNA]</scope>
    <source>
        <strain evidence="2">cv. XS01</strain>
    </source>
</reference>
<sequence length="445" mass="50396">MRIHGLKWERFCSSRLFEGETRDRGVVIERSNTSTRGTDVHMILSDSSSTSSMSTHPDPVVFASISQRPLDIDLISPNPSTTDSRTFFTSDDTPMGVDQILMPTAVTQQDLTEPLAQLRALVNQISTERVQTRDDSEKLKDMLLLETRSLEKRVTEMLEQQDNLYRGKVGVAAVEHSLLRMIVEIDLVLAAKTVGAVLQVEDSTEVVDIAEGQEELDTGQGRNIFLFSTLYKSFLWLRTKTLGTVYSDIGLKVLFQRLSDLILRSWQKTRSSTTKQFSSELFYSDMLVPDLIHAKCDTKIVEHKFGTARDLRSAQIIQLSLRSPDSKIYKSSAYIAQLSTRRPAQMSPRRGRVRVGRKVVDESRVSDSEEEVAHPSFPLHRCVRQVEVEAEHLNRHIDDMELVLTRFQRMIPSTFTSADGGLAAEGWLEHMVDCLTVCSIMNRRD</sequence>
<organism evidence="1 2">
    <name type="scientific">Dorcoceras hygrometricum</name>
    <dbReference type="NCBI Taxonomy" id="472368"/>
    <lineage>
        <taxon>Eukaryota</taxon>
        <taxon>Viridiplantae</taxon>
        <taxon>Streptophyta</taxon>
        <taxon>Embryophyta</taxon>
        <taxon>Tracheophyta</taxon>
        <taxon>Spermatophyta</taxon>
        <taxon>Magnoliopsida</taxon>
        <taxon>eudicotyledons</taxon>
        <taxon>Gunneridae</taxon>
        <taxon>Pentapetalae</taxon>
        <taxon>asterids</taxon>
        <taxon>lamiids</taxon>
        <taxon>Lamiales</taxon>
        <taxon>Gesneriaceae</taxon>
        <taxon>Didymocarpoideae</taxon>
        <taxon>Trichosporeae</taxon>
        <taxon>Loxocarpinae</taxon>
        <taxon>Dorcoceras</taxon>
    </lineage>
</organism>
<dbReference type="EMBL" id="KQ987320">
    <property type="protein sequence ID" value="KZV57347.1"/>
    <property type="molecule type" value="Genomic_DNA"/>
</dbReference>
<name>A0A2Z7DDX6_9LAMI</name>
<evidence type="ECO:0000313" key="2">
    <source>
        <dbReference type="Proteomes" id="UP000250235"/>
    </source>
</evidence>
<keyword evidence="2" id="KW-1185">Reference proteome</keyword>
<gene>
    <name evidence="1" type="ORF">F511_36548</name>
</gene>
<protein>
    <submittedName>
        <fullName evidence="1">Uncharacterized protein</fullName>
    </submittedName>
</protein>
<dbReference type="Proteomes" id="UP000250235">
    <property type="component" value="Unassembled WGS sequence"/>
</dbReference>
<dbReference type="AlphaFoldDB" id="A0A2Z7DDX6"/>
<evidence type="ECO:0000313" key="1">
    <source>
        <dbReference type="EMBL" id="KZV57347.1"/>
    </source>
</evidence>
<accession>A0A2Z7DDX6</accession>
<proteinExistence type="predicted"/>